<dbReference type="InParanoid" id="A0A409Y8Q9"/>
<evidence type="ECO:0000313" key="3">
    <source>
        <dbReference type="Proteomes" id="UP000284842"/>
    </source>
</evidence>
<evidence type="ECO:0000313" key="2">
    <source>
        <dbReference type="EMBL" id="PPQ99492.1"/>
    </source>
</evidence>
<accession>A0A409Y8Q9</accession>
<comment type="caution">
    <text evidence="2">The sequence shown here is derived from an EMBL/GenBank/DDBJ whole genome shotgun (WGS) entry which is preliminary data.</text>
</comment>
<feature type="region of interest" description="Disordered" evidence="1">
    <location>
        <begin position="36"/>
        <end position="131"/>
    </location>
</feature>
<feature type="compositionally biased region" description="Low complexity" evidence="1">
    <location>
        <begin position="40"/>
        <end position="103"/>
    </location>
</feature>
<dbReference type="AlphaFoldDB" id="A0A409Y8Q9"/>
<reference evidence="2 3" key="1">
    <citation type="journal article" date="2018" name="Evol. Lett.">
        <title>Horizontal gene cluster transfer increased hallucinogenic mushroom diversity.</title>
        <authorList>
            <person name="Reynolds H.T."/>
            <person name="Vijayakumar V."/>
            <person name="Gluck-Thaler E."/>
            <person name="Korotkin H.B."/>
            <person name="Matheny P.B."/>
            <person name="Slot J.C."/>
        </authorList>
    </citation>
    <scope>NUCLEOTIDE SEQUENCE [LARGE SCALE GENOMIC DNA]</scope>
    <source>
        <strain evidence="2 3">2629</strain>
    </source>
</reference>
<organism evidence="2 3">
    <name type="scientific">Panaeolus cyanescens</name>
    <dbReference type="NCBI Taxonomy" id="181874"/>
    <lineage>
        <taxon>Eukaryota</taxon>
        <taxon>Fungi</taxon>
        <taxon>Dikarya</taxon>
        <taxon>Basidiomycota</taxon>
        <taxon>Agaricomycotina</taxon>
        <taxon>Agaricomycetes</taxon>
        <taxon>Agaricomycetidae</taxon>
        <taxon>Agaricales</taxon>
        <taxon>Agaricineae</taxon>
        <taxon>Galeropsidaceae</taxon>
        <taxon>Panaeolus</taxon>
    </lineage>
</organism>
<dbReference type="EMBL" id="NHTK01001356">
    <property type="protein sequence ID" value="PPQ99492.1"/>
    <property type="molecule type" value="Genomic_DNA"/>
</dbReference>
<gene>
    <name evidence="2" type="ORF">CVT24_005283</name>
</gene>
<proteinExistence type="predicted"/>
<name>A0A409Y8Q9_9AGAR</name>
<sequence length="131" mass="13170">MYLCLQASCDPSDMDIAVQGVEGICENAAISVTLGPADVPLTSTSDLVTSTDTPSSTSSPPSTTTTSTTQSSKNNSATSTTSHITSTSTTRAPSATSSRGSARGDADMCPDAMCDSESVDAANTAVEEPPP</sequence>
<dbReference type="Proteomes" id="UP000284842">
    <property type="component" value="Unassembled WGS sequence"/>
</dbReference>
<dbReference type="OrthoDB" id="10633024at2759"/>
<keyword evidence="3" id="KW-1185">Reference proteome</keyword>
<evidence type="ECO:0000256" key="1">
    <source>
        <dbReference type="SAM" id="MobiDB-lite"/>
    </source>
</evidence>
<protein>
    <submittedName>
        <fullName evidence="2">Uncharacterized protein</fullName>
    </submittedName>
</protein>